<evidence type="ECO:0000313" key="1">
    <source>
        <dbReference type="EMBL" id="KAH3870029.1"/>
    </source>
</evidence>
<sequence>MGFYGSGVTSTVMNEVNCNSTNVDYAVRCVKCKGFLNLRENEIISVKSHPYARDTKAWHFYNSHTKLYGFVANANDSVVEPKHEGIEAMLNSYQSMIIGIYNDANSTIDVNRRFVFSAVLVYHYINDST</sequence>
<accession>A0A9D4RIZ2</accession>
<dbReference type="Proteomes" id="UP000828390">
    <property type="component" value="Unassembled WGS sequence"/>
</dbReference>
<comment type="caution">
    <text evidence="1">The sequence shown here is derived from an EMBL/GenBank/DDBJ whole genome shotgun (WGS) entry which is preliminary data.</text>
</comment>
<reference evidence="1" key="2">
    <citation type="submission" date="2020-11" db="EMBL/GenBank/DDBJ databases">
        <authorList>
            <person name="McCartney M.A."/>
            <person name="Auch B."/>
            <person name="Kono T."/>
            <person name="Mallez S."/>
            <person name="Becker A."/>
            <person name="Gohl D.M."/>
            <person name="Silverstein K.A.T."/>
            <person name="Koren S."/>
            <person name="Bechman K.B."/>
            <person name="Herman A."/>
            <person name="Abrahante J.E."/>
            <person name="Garbe J."/>
        </authorList>
    </citation>
    <scope>NUCLEOTIDE SEQUENCE</scope>
    <source>
        <strain evidence="1">Duluth1</strain>
        <tissue evidence="1">Whole animal</tissue>
    </source>
</reference>
<name>A0A9D4RIZ2_DREPO</name>
<keyword evidence="2" id="KW-1185">Reference proteome</keyword>
<evidence type="ECO:0000313" key="2">
    <source>
        <dbReference type="Proteomes" id="UP000828390"/>
    </source>
</evidence>
<organism evidence="1 2">
    <name type="scientific">Dreissena polymorpha</name>
    <name type="common">Zebra mussel</name>
    <name type="synonym">Mytilus polymorpha</name>
    <dbReference type="NCBI Taxonomy" id="45954"/>
    <lineage>
        <taxon>Eukaryota</taxon>
        <taxon>Metazoa</taxon>
        <taxon>Spiralia</taxon>
        <taxon>Lophotrochozoa</taxon>
        <taxon>Mollusca</taxon>
        <taxon>Bivalvia</taxon>
        <taxon>Autobranchia</taxon>
        <taxon>Heteroconchia</taxon>
        <taxon>Euheterodonta</taxon>
        <taxon>Imparidentia</taxon>
        <taxon>Neoheterodontei</taxon>
        <taxon>Myida</taxon>
        <taxon>Dreissenoidea</taxon>
        <taxon>Dreissenidae</taxon>
        <taxon>Dreissena</taxon>
    </lineage>
</organism>
<protein>
    <submittedName>
        <fullName evidence="1">Uncharacterized protein</fullName>
    </submittedName>
</protein>
<reference evidence="1" key="1">
    <citation type="journal article" date="2019" name="bioRxiv">
        <title>The Genome of the Zebra Mussel, Dreissena polymorpha: A Resource for Invasive Species Research.</title>
        <authorList>
            <person name="McCartney M.A."/>
            <person name="Auch B."/>
            <person name="Kono T."/>
            <person name="Mallez S."/>
            <person name="Zhang Y."/>
            <person name="Obille A."/>
            <person name="Becker A."/>
            <person name="Abrahante J.E."/>
            <person name="Garbe J."/>
            <person name="Badalamenti J.P."/>
            <person name="Herman A."/>
            <person name="Mangelson H."/>
            <person name="Liachko I."/>
            <person name="Sullivan S."/>
            <person name="Sone E.D."/>
            <person name="Koren S."/>
            <person name="Silverstein K.A.T."/>
            <person name="Beckman K.B."/>
            <person name="Gohl D.M."/>
        </authorList>
    </citation>
    <scope>NUCLEOTIDE SEQUENCE</scope>
    <source>
        <strain evidence="1">Duluth1</strain>
        <tissue evidence="1">Whole animal</tissue>
    </source>
</reference>
<dbReference type="EMBL" id="JAIWYP010000002">
    <property type="protein sequence ID" value="KAH3870029.1"/>
    <property type="molecule type" value="Genomic_DNA"/>
</dbReference>
<proteinExistence type="predicted"/>
<dbReference type="AlphaFoldDB" id="A0A9D4RIZ2"/>
<gene>
    <name evidence="1" type="ORF">DPMN_033208</name>
</gene>